<reference evidence="1 2" key="1">
    <citation type="submission" date="2017-08" db="EMBL/GenBank/DDBJ databases">
        <authorList>
            <person name="de Groot N.N."/>
        </authorList>
    </citation>
    <scope>NUCLEOTIDE SEQUENCE [LARGE SCALE GENOMIC DNA]</scope>
    <source>
        <strain evidence="1 2">JC85</strain>
    </source>
</reference>
<keyword evidence="2" id="KW-1185">Reference proteome</keyword>
<gene>
    <name evidence="1" type="ORF">SAMN05892877_13221</name>
</gene>
<evidence type="ECO:0000313" key="1">
    <source>
        <dbReference type="EMBL" id="SOC47674.1"/>
    </source>
</evidence>
<dbReference type="AlphaFoldDB" id="A0A285V0N2"/>
<dbReference type="EMBL" id="OBQD01000032">
    <property type="protein sequence ID" value="SOC47674.1"/>
    <property type="molecule type" value="Genomic_DNA"/>
</dbReference>
<evidence type="ECO:0000313" key="2">
    <source>
        <dbReference type="Proteomes" id="UP000219167"/>
    </source>
</evidence>
<dbReference type="Pfam" id="PF04985">
    <property type="entry name" value="Phage_tube"/>
    <property type="match status" value="1"/>
</dbReference>
<dbReference type="RefSeq" id="WP_097143073.1">
    <property type="nucleotide sequence ID" value="NZ_OBQD01000032.1"/>
</dbReference>
<sequence>MSTFYLVEAVNLFVGDADPTRSKHLTLAELKLPDLSEIFVDHHPGGARVATEWGVGVNKLEPTFKLNGFDPDLLAEFGLGSKIRNNFTAYGVIVNKRTGRHIELKSIIEGRLGSIAPDTHQRGELMGHEYAINEVVHYEVYFDSTEKMYWDFFTNTWRVNGRDENADMNRILRIS</sequence>
<dbReference type="Proteomes" id="UP000219167">
    <property type="component" value="Unassembled WGS sequence"/>
</dbReference>
<proteinExistence type="predicted"/>
<name>A0A285V0N2_9HYPH</name>
<evidence type="ECO:0008006" key="3">
    <source>
        <dbReference type="Google" id="ProtNLM"/>
    </source>
</evidence>
<organism evidence="1 2">
    <name type="scientific">Rhizobium subbaraonis</name>
    <dbReference type="NCBI Taxonomy" id="908946"/>
    <lineage>
        <taxon>Bacteria</taxon>
        <taxon>Pseudomonadati</taxon>
        <taxon>Pseudomonadota</taxon>
        <taxon>Alphaproteobacteria</taxon>
        <taxon>Hyphomicrobiales</taxon>
        <taxon>Rhizobiaceae</taxon>
        <taxon>Rhizobium/Agrobacterium group</taxon>
        <taxon>Rhizobium</taxon>
    </lineage>
</organism>
<accession>A0A285V0N2</accession>
<protein>
    <recommendedName>
        <fullName evidence="3">Phage tail tube protein FII</fullName>
    </recommendedName>
</protein>
<dbReference type="OrthoDB" id="7834326at2"/>
<dbReference type="InterPro" id="IPR006498">
    <property type="entry name" value="Tail_tube"/>
</dbReference>